<dbReference type="AlphaFoldDB" id="A0AAW0T9R1"/>
<keyword evidence="2" id="KW-1185">Reference proteome</keyword>
<gene>
    <name evidence="1" type="ORF">O3P69_016002</name>
</gene>
<evidence type="ECO:0000313" key="2">
    <source>
        <dbReference type="Proteomes" id="UP001487740"/>
    </source>
</evidence>
<evidence type="ECO:0000313" key="1">
    <source>
        <dbReference type="EMBL" id="KAK8383943.1"/>
    </source>
</evidence>
<reference evidence="1 2" key="1">
    <citation type="submission" date="2023-03" db="EMBL/GenBank/DDBJ databases">
        <title>High-quality genome of Scylla paramamosain provides insights in environmental adaptation.</title>
        <authorList>
            <person name="Zhang L."/>
        </authorList>
    </citation>
    <scope>NUCLEOTIDE SEQUENCE [LARGE SCALE GENOMIC DNA]</scope>
    <source>
        <strain evidence="1">LZ_2023a</strain>
        <tissue evidence="1">Muscle</tissue>
    </source>
</reference>
<sequence>MQPPWRPSSMPASKGVGGAVAALPPSTLTILFLGELTDYITASGVRGLARSQEVYHNLASLVRGQEVISRRGSDDYKVSSCSRGDGEVKSRRLVMAVREERVSEEEGVGAGRERTGQASAGLLGWLAGWLVTLHIRCQTYDQLLEMAAATAARRQVEVVA</sequence>
<proteinExistence type="predicted"/>
<protein>
    <submittedName>
        <fullName evidence="1">Uncharacterized protein</fullName>
    </submittedName>
</protein>
<organism evidence="1 2">
    <name type="scientific">Scylla paramamosain</name>
    <name type="common">Mud crab</name>
    <dbReference type="NCBI Taxonomy" id="85552"/>
    <lineage>
        <taxon>Eukaryota</taxon>
        <taxon>Metazoa</taxon>
        <taxon>Ecdysozoa</taxon>
        <taxon>Arthropoda</taxon>
        <taxon>Crustacea</taxon>
        <taxon>Multicrustacea</taxon>
        <taxon>Malacostraca</taxon>
        <taxon>Eumalacostraca</taxon>
        <taxon>Eucarida</taxon>
        <taxon>Decapoda</taxon>
        <taxon>Pleocyemata</taxon>
        <taxon>Brachyura</taxon>
        <taxon>Eubrachyura</taxon>
        <taxon>Portunoidea</taxon>
        <taxon>Portunidae</taxon>
        <taxon>Portuninae</taxon>
        <taxon>Scylla</taxon>
    </lineage>
</organism>
<accession>A0AAW0T9R1</accession>
<name>A0AAW0T9R1_SCYPA</name>
<dbReference type="EMBL" id="JARAKH010000036">
    <property type="protein sequence ID" value="KAK8383943.1"/>
    <property type="molecule type" value="Genomic_DNA"/>
</dbReference>
<dbReference type="Proteomes" id="UP001487740">
    <property type="component" value="Unassembled WGS sequence"/>
</dbReference>
<comment type="caution">
    <text evidence="1">The sequence shown here is derived from an EMBL/GenBank/DDBJ whole genome shotgun (WGS) entry which is preliminary data.</text>
</comment>